<proteinExistence type="predicted"/>
<name>A0A382JY34_9ZZZZ</name>
<sequence length="170" mass="20548">MSENKINDLLVKLSKKQLEKVLSDLPTVPFDLAEDERTRRVPKPNSKTRIVIYIRYHWLDSEINGTLKSLKLPFLKEQTAIDDLTKNEIKRRWRILLEREIFRPRFDEIERELQAQHSTPVGYSPREEYLCGAKQWQQHLERTDREEQIQMEERRNFWNKKWAEMGLKIG</sequence>
<accession>A0A382JY34</accession>
<dbReference type="EMBL" id="UINC01077168">
    <property type="protein sequence ID" value="SVC17040.1"/>
    <property type="molecule type" value="Genomic_DNA"/>
</dbReference>
<evidence type="ECO:0000313" key="1">
    <source>
        <dbReference type="EMBL" id="SVC17040.1"/>
    </source>
</evidence>
<dbReference type="AlphaFoldDB" id="A0A382JY34"/>
<reference evidence="1" key="1">
    <citation type="submission" date="2018-05" db="EMBL/GenBank/DDBJ databases">
        <authorList>
            <person name="Lanie J.A."/>
            <person name="Ng W.-L."/>
            <person name="Kazmierczak K.M."/>
            <person name="Andrzejewski T.M."/>
            <person name="Davidsen T.M."/>
            <person name="Wayne K.J."/>
            <person name="Tettelin H."/>
            <person name="Glass J.I."/>
            <person name="Rusch D."/>
            <person name="Podicherti R."/>
            <person name="Tsui H.-C.T."/>
            <person name="Winkler M.E."/>
        </authorList>
    </citation>
    <scope>NUCLEOTIDE SEQUENCE</scope>
</reference>
<organism evidence="1">
    <name type="scientific">marine metagenome</name>
    <dbReference type="NCBI Taxonomy" id="408172"/>
    <lineage>
        <taxon>unclassified sequences</taxon>
        <taxon>metagenomes</taxon>
        <taxon>ecological metagenomes</taxon>
    </lineage>
</organism>
<gene>
    <name evidence="1" type="ORF">METZ01_LOCUS269894</name>
</gene>
<protein>
    <submittedName>
        <fullName evidence="1">Uncharacterized protein</fullName>
    </submittedName>
</protein>